<dbReference type="KEGG" id="gog:C1280_16930"/>
<evidence type="ECO:0000313" key="1">
    <source>
        <dbReference type="EMBL" id="AWM42284.1"/>
    </source>
</evidence>
<gene>
    <name evidence="1" type="ORF">C1280_16930</name>
</gene>
<dbReference type="EMBL" id="CP025958">
    <property type="protein sequence ID" value="AWM42284.1"/>
    <property type="molecule type" value="Genomic_DNA"/>
</dbReference>
<evidence type="ECO:0000313" key="2">
    <source>
        <dbReference type="Proteomes" id="UP000245802"/>
    </source>
</evidence>
<name>A0A2Z3HKD2_9BACT</name>
<dbReference type="RefSeq" id="WP_109571505.1">
    <property type="nucleotide sequence ID" value="NZ_CP025958.1"/>
</dbReference>
<proteinExistence type="predicted"/>
<organism evidence="1 2">
    <name type="scientific">Gemmata obscuriglobus</name>
    <dbReference type="NCBI Taxonomy" id="114"/>
    <lineage>
        <taxon>Bacteria</taxon>
        <taxon>Pseudomonadati</taxon>
        <taxon>Planctomycetota</taxon>
        <taxon>Planctomycetia</taxon>
        <taxon>Gemmatales</taxon>
        <taxon>Gemmataceae</taxon>
        <taxon>Gemmata</taxon>
    </lineage>
</organism>
<reference evidence="1 2" key="1">
    <citation type="submission" date="2018-01" db="EMBL/GenBank/DDBJ databases">
        <title>G. obscuriglobus.</title>
        <authorList>
            <person name="Franke J."/>
            <person name="Blomberg W."/>
            <person name="Selmecki A."/>
        </authorList>
    </citation>
    <scope>NUCLEOTIDE SEQUENCE [LARGE SCALE GENOMIC DNA]</scope>
    <source>
        <strain evidence="1 2">DSM 5831</strain>
    </source>
</reference>
<protein>
    <submittedName>
        <fullName evidence="1">Transposase</fullName>
    </submittedName>
</protein>
<dbReference type="OrthoDB" id="284991at2"/>
<accession>A0A2Z3HKD2</accession>
<dbReference type="AlphaFoldDB" id="A0A2Z3HKD2"/>
<keyword evidence="2" id="KW-1185">Reference proteome</keyword>
<sequence>MTEIPTRLLDRLAAAGVTIRVALLDEAFFTIAVMRLLPSRDVPFVIPAVVRGRKPRPGVPAVGLRALRRCGAGRSGYTHEDRGTSVRSGLVIAHKSDRHRKTGRRRSKKLMYATWRVTGAPVPIRDLYRTRFGIESRYRQLGQVRPRTSTTNGVVRLLWVAVGLILRNARVRFRTERGPGWTLATAGLIVLAESFASSASTRQPRSGVPEANSPRPPTRNYWIQDVT</sequence>
<dbReference type="Proteomes" id="UP000245802">
    <property type="component" value="Chromosome"/>
</dbReference>